<proteinExistence type="predicted"/>
<feature type="transmembrane region" description="Helical" evidence="1">
    <location>
        <begin position="12"/>
        <end position="36"/>
    </location>
</feature>
<protein>
    <recommendedName>
        <fullName evidence="4">Polysaccharide biosynthesis protein C-terminal domain-containing protein</fullName>
    </recommendedName>
</protein>
<name>A0A0C1MSV3_9GAMM</name>
<evidence type="ECO:0008006" key="4">
    <source>
        <dbReference type="Google" id="ProtNLM"/>
    </source>
</evidence>
<keyword evidence="1" id="KW-1133">Transmembrane helix</keyword>
<keyword evidence="1" id="KW-0472">Membrane</keyword>
<dbReference type="Proteomes" id="UP000031327">
    <property type="component" value="Unassembled WGS sequence"/>
</dbReference>
<sequence>MLAFVDESFREQYIILVILAVGQFVNVLTGNVGLLLSMTGFEKLQRNILLCSLFFSTLIGVVLIKSHGPVGAAVMVTFNTIFVNLTSYFFVLTKVRINTLKVI</sequence>
<organism evidence="2 3">
    <name type="scientific">Pseudoalteromonas luteoviolacea</name>
    <dbReference type="NCBI Taxonomy" id="43657"/>
    <lineage>
        <taxon>Bacteria</taxon>
        <taxon>Pseudomonadati</taxon>
        <taxon>Pseudomonadota</taxon>
        <taxon>Gammaproteobacteria</taxon>
        <taxon>Alteromonadales</taxon>
        <taxon>Pseudoalteromonadaceae</taxon>
        <taxon>Pseudoalteromonas</taxon>
    </lineage>
</organism>
<comment type="caution">
    <text evidence="2">The sequence shown here is derived from an EMBL/GenBank/DDBJ whole genome shotgun (WGS) entry which is preliminary data.</text>
</comment>
<feature type="transmembrane region" description="Helical" evidence="1">
    <location>
        <begin position="48"/>
        <end position="64"/>
    </location>
</feature>
<evidence type="ECO:0000256" key="1">
    <source>
        <dbReference type="SAM" id="Phobius"/>
    </source>
</evidence>
<feature type="transmembrane region" description="Helical" evidence="1">
    <location>
        <begin position="70"/>
        <end position="91"/>
    </location>
</feature>
<evidence type="ECO:0000313" key="2">
    <source>
        <dbReference type="EMBL" id="KID57933.1"/>
    </source>
</evidence>
<evidence type="ECO:0000313" key="3">
    <source>
        <dbReference type="Proteomes" id="UP000031327"/>
    </source>
</evidence>
<reference evidence="2 3" key="1">
    <citation type="submission" date="2014-12" db="EMBL/GenBank/DDBJ databases">
        <title>Draft Genome Sequence of Pseudoalteromonas luteoviolacea HI1.</title>
        <authorList>
            <person name="Asahina A.Y."/>
            <person name="Hadfield M.G."/>
        </authorList>
    </citation>
    <scope>NUCLEOTIDE SEQUENCE [LARGE SCALE GENOMIC DNA]</scope>
    <source>
        <strain evidence="2 3">HI1</strain>
    </source>
</reference>
<accession>A0A0C1MSV3</accession>
<dbReference type="EMBL" id="JWIC01000004">
    <property type="protein sequence ID" value="KID57933.1"/>
    <property type="molecule type" value="Genomic_DNA"/>
</dbReference>
<dbReference type="AlphaFoldDB" id="A0A0C1MSV3"/>
<gene>
    <name evidence="2" type="ORF">JF50_04095</name>
</gene>
<keyword evidence="1" id="KW-0812">Transmembrane</keyword>